<sequence>MTVLVRGRALSDAKYFTDSEITPKPVVDKDQEFVSIYKNGIPTKIFSGQLEQKPALIQGIINEDGPIQTMPTVSIKKVPIQLVPVHTVPVHAVPAIGISEVVLNNNVVMDVPAEVPIPKAPLLE</sequence>
<gene>
    <name evidence="1" type="ORF">WKI299_LOCUS27023</name>
</gene>
<dbReference type="EMBL" id="CAJNRF010011748">
    <property type="protein sequence ID" value="CAF2134743.1"/>
    <property type="molecule type" value="Genomic_DNA"/>
</dbReference>
<dbReference type="AlphaFoldDB" id="A0A816WCY3"/>
<evidence type="ECO:0000313" key="1">
    <source>
        <dbReference type="EMBL" id="CAF2134743.1"/>
    </source>
</evidence>
<organism evidence="1 2">
    <name type="scientific">Rotaria magnacalcarata</name>
    <dbReference type="NCBI Taxonomy" id="392030"/>
    <lineage>
        <taxon>Eukaryota</taxon>
        <taxon>Metazoa</taxon>
        <taxon>Spiralia</taxon>
        <taxon>Gnathifera</taxon>
        <taxon>Rotifera</taxon>
        <taxon>Eurotatoria</taxon>
        <taxon>Bdelloidea</taxon>
        <taxon>Philodinida</taxon>
        <taxon>Philodinidae</taxon>
        <taxon>Rotaria</taxon>
    </lineage>
</organism>
<accession>A0A816WCY3</accession>
<comment type="caution">
    <text evidence="1">The sequence shown here is derived from an EMBL/GenBank/DDBJ whole genome shotgun (WGS) entry which is preliminary data.</text>
</comment>
<evidence type="ECO:0000313" key="2">
    <source>
        <dbReference type="Proteomes" id="UP000663856"/>
    </source>
</evidence>
<name>A0A816WCY3_9BILA</name>
<proteinExistence type="predicted"/>
<protein>
    <submittedName>
        <fullName evidence="1">Uncharacterized protein</fullName>
    </submittedName>
</protein>
<dbReference type="Proteomes" id="UP000663856">
    <property type="component" value="Unassembled WGS sequence"/>
</dbReference>
<reference evidence="1" key="1">
    <citation type="submission" date="2021-02" db="EMBL/GenBank/DDBJ databases">
        <authorList>
            <person name="Nowell W R."/>
        </authorList>
    </citation>
    <scope>NUCLEOTIDE SEQUENCE</scope>
</reference>